<evidence type="ECO:0000313" key="1">
    <source>
        <dbReference type="EMBL" id="KAJ1351571.1"/>
    </source>
</evidence>
<sequence>MISFDGPLIIVRRLNLYDRGTCGGENGTDDDGEGAKHACLPAVLPRMNMYPQLGKDGSQLLLFSVFFLDEQKKRSCQSPVSPVSR</sequence>
<reference evidence="1" key="1">
    <citation type="submission" date="2021-06" db="EMBL/GenBank/DDBJ databases">
        <title>Parelaphostrongylus tenuis whole genome reference sequence.</title>
        <authorList>
            <person name="Garwood T.J."/>
            <person name="Larsen P.A."/>
            <person name="Fountain-Jones N.M."/>
            <person name="Garbe J.R."/>
            <person name="Macchietto M.G."/>
            <person name="Kania S.A."/>
            <person name="Gerhold R.W."/>
            <person name="Richards J.E."/>
            <person name="Wolf T.M."/>
        </authorList>
    </citation>
    <scope>NUCLEOTIDE SEQUENCE</scope>
    <source>
        <strain evidence="1">MNPRO001-30</strain>
        <tissue evidence="1">Meninges</tissue>
    </source>
</reference>
<evidence type="ECO:0000313" key="2">
    <source>
        <dbReference type="Proteomes" id="UP001196413"/>
    </source>
</evidence>
<organism evidence="1 2">
    <name type="scientific">Parelaphostrongylus tenuis</name>
    <name type="common">Meningeal worm</name>
    <dbReference type="NCBI Taxonomy" id="148309"/>
    <lineage>
        <taxon>Eukaryota</taxon>
        <taxon>Metazoa</taxon>
        <taxon>Ecdysozoa</taxon>
        <taxon>Nematoda</taxon>
        <taxon>Chromadorea</taxon>
        <taxon>Rhabditida</taxon>
        <taxon>Rhabditina</taxon>
        <taxon>Rhabditomorpha</taxon>
        <taxon>Strongyloidea</taxon>
        <taxon>Metastrongylidae</taxon>
        <taxon>Parelaphostrongylus</taxon>
    </lineage>
</organism>
<protein>
    <submittedName>
        <fullName evidence="1">Uncharacterized protein</fullName>
    </submittedName>
</protein>
<dbReference type="AlphaFoldDB" id="A0AAD5MPC9"/>
<comment type="caution">
    <text evidence="1">The sequence shown here is derived from an EMBL/GenBank/DDBJ whole genome shotgun (WGS) entry which is preliminary data.</text>
</comment>
<dbReference type="EMBL" id="JAHQIW010001110">
    <property type="protein sequence ID" value="KAJ1351571.1"/>
    <property type="molecule type" value="Genomic_DNA"/>
</dbReference>
<dbReference type="Proteomes" id="UP001196413">
    <property type="component" value="Unassembled WGS sequence"/>
</dbReference>
<keyword evidence="2" id="KW-1185">Reference proteome</keyword>
<gene>
    <name evidence="1" type="ORF">KIN20_007646</name>
</gene>
<name>A0AAD5MPC9_PARTN</name>
<proteinExistence type="predicted"/>
<accession>A0AAD5MPC9</accession>